<feature type="transmembrane region" description="Helical" evidence="2">
    <location>
        <begin position="33"/>
        <end position="51"/>
    </location>
</feature>
<feature type="transmembrane region" description="Helical" evidence="2">
    <location>
        <begin position="169"/>
        <end position="189"/>
    </location>
</feature>
<comment type="caution">
    <text evidence="3">The sequence shown here is derived from an EMBL/GenBank/DDBJ whole genome shotgun (WGS) entry which is preliminary data.</text>
</comment>
<feature type="transmembrane region" description="Helical" evidence="2">
    <location>
        <begin position="110"/>
        <end position="128"/>
    </location>
</feature>
<dbReference type="RefSeq" id="WP_322444868.1">
    <property type="nucleotide sequence ID" value="NZ_JAXOFX010000001.1"/>
</dbReference>
<protein>
    <recommendedName>
        <fullName evidence="5">DUF4129 domain-containing protein</fullName>
    </recommendedName>
</protein>
<feature type="transmembrane region" description="Helical" evidence="2">
    <location>
        <begin position="7"/>
        <end position="27"/>
    </location>
</feature>
<evidence type="ECO:0000313" key="3">
    <source>
        <dbReference type="EMBL" id="MDZ5470570.1"/>
    </source>
</evidence>
<evidence type="ECO:0000256" key="2">
    <source>
        <dbReference type="SAM" id="Phobius"/>
    </source>
</evidence>
<evidence type="ECO:0000256" key="1">
    <source>
        <dbReference type="SAM" id="Coils"/>
    </source>
</evidence>
<feature type="transmembrane region" description="Helical" evidence="2">
    <location>
        <begin position="196"/>
        <end position="217"/>
    </location>
</feature>
<keyword evidence="2" id="KW-0812">Transmembrane</keyword>
<keyword evidence="2" id="KW-1133">Transmembrane helix</keyword>
<evidence type="ECO:0000313" key="4">
    <source>
        <dbReference type="Proteomes" id="UP001290455"/>
    </source>
</evidence>
<feature type="transmembrane region" description="Helical" evidence="2">
    <location>
        <begin position="259"/>
        <end position="278"/>
    </location>
</feature>
<dbReference type="EMBL" id="JAXOFX010000001">
    <property type="protein sequence ID" value="MDZ5470570.1"/>
    <property type="molecule type" value="Genomic_DNA"/>
</dbReference>
<keyword evidence="1" id="KW-0175">Coiled coil</keyword>
<feature type="transmembrane region" description="Helical" evidence="2">
    <location>
        <begin position="63"/>
        <end position="90"/>
    </location>
</feature>
<evidence type="ECO:0008006" key="5">
    <source>
        <dbReference type="Google" id="ProtNLM"/>
    </source>
</evidence>
<sequence length="414" mass="48209">MYYQTLYYLGREILFGGFLFIFFYILNKEQAPLLTYFFLTILSVSLFVFLLSKYGNKGKSLFLIVIVPILSGGAWISSIPIPILFLLSVLIFMRTISHFNTNHIHNEGNWVLSSFIVGTIVYLISLNSESSDSNYVLFLLIIQLLYCLAGGFIIRYLSMTTNVEEKSSYARPFLTVMGAIIFCGMLLTSSLSLIKFLLFSSLKGLAWIVGLLAFPLFNWAEKFEAEKAQDNLPKIEEKNEELEQLIRESQATESMFDPFLFLAIGVGIAFVLFSIYIFKKKKVNLEKNVDEKNKPFSIVDSKSDKEYLRTSLRKNVVPSSLIRKEIYELEKYANQLQVGRRDYESLLDWLERLDVKNYKFINQVYEQTRYGKLLTDVKIEERFHNEIKQTKLQLKELHKEMIESGEIKRKRFSW</sequence>
<keyword evidence="4" id="KW-1185">Reference proteome</keyword>
<gene>
    <name evidence="3" type="ORF">SM124_02290</name>
</gene>
<name>A0ABU5ITT2_9BACI</name>
<dbReference type="Proteomes" id="UP001290455">
    <property type="component" value="Unassembled WGS sequence"/>
</dbReference>
<organism evidence="3 4">
    <name type="scientific">Robertmurraya mangrovi</name>
    <dbReference type="NCBI Taxonomy" id="3098077"/>
    <lineage>
        <taxon>Bacteria</taxon>
        <taxon>Bacillati</taxon>
        <taxon>Bacillota</taxon>
        <taxon>Bacilli</taxon>
        <taxon>Bacillales</taxon>
        <taxon>Bacillaceae</taxon>
        <taxon>Robertmurraya</taxon>
    </lineage>
</organism>
<accession>A0ABU5ITT2</accession>
<feature type="transmembrane region" description="Helical" evidence="2">
    <location>
        <begin position="135"/>
        <end position="157"/>
    </location>
</feature>
<reference evidence="3 4" key="1">
    <citation type="submission" date="2023-11" db="EMBL/GenBank/DDBJ databases">
        <title>Bacillus jintuensis, isolated from a mudflat on the Beibu Gulf coast.</title>
        <authorList>
            <person name="Li M."/>
        </authorList>
    </citation>
    <scope>NUCLEOTIDE SEQUENCE [LARGE SCALE GENOMIC DNA]</scope>
    <source>
        <strain evidence="3 4">31A1R</strain>
    </source>
</reference>
<keyword evidence="2" id="KW-0472">Membrane</keyword>
<proteinExistence type="predicted"/>
<feature type="coiled-coil region" evidence="1">
    <location>
        <begin position="225"/>
        <end position="255"/>
    </location>
</feature>